<dbReference type="AlphaFoldDB" id="A0A8K0UUK8"/>
<dbReference type="EMBL" id="JAEVFJ010000007">
    <property type="protein sequence ID" value="KAH8103491.1"/>
    <property type="molecule type" value="Genomic_DNA"/>
</dbReference>
<dbReference type="Pfam" id="PF12706">
    <property type="entry name" value="Lactamase_B_2"/>
    <property type="match status" value="1"/>
</dbReference>
<evidence type="ECO:0000313" key="4">
    <source>
        <dbReference type="Proteomes" id="UP000813824"/>
    </source>
</evidence>
<name>A0A8K0UUK8_9AGAR</name>
<evidence type="ECO:0000259" key="2">
    <source>
        <dbReference type="Pfam" id="PF12706"/>
    </source>
</evidence>
<dbReference type="GO" id="GO:0070291">
    <property type="term" value="P:N-acylethanolamine metabolic process"/>
    <property type="evidence" value="ECO:0007669"/>
    <property type="project" value="TreeGrafter"/>
</dbReference>
<dbReference type="SUPFAM" id="SSF56281">
    <property type="entry name" value="Metallo-hydrolase/oxidoreductase"/>
    <property type="match status" value="1"/>
</dbReference>
<feature type="binding site" evidence="1">
    <location>
        <position position="170"/>
    </location>
    <ligand>
        <name>an N-acyl-1,2-diacyl-sn-glycero-3-phosphoethanolamine</name>
        <dbReference type="ChEBI" id="CHEBI:62537"/>
    </ligand>
</feature>
<evidence type="ECO:0000256" key="1">
    <source>
        <dbReference type="PIRSR" id="PIRSR038896-50"/>
    </source>
</evidence>
<organism evidence="3 4">
    <name type="scientific">Cristinia sonorae</name>
    <dbReference type="NCBI Taxonomy" id="1940300"/>
    <lineage>
        <taxon>Eukaryota</taxon>
        <taxon>Fungi</taxon>
        <taxon>Dikarya</taxon>
        <taxon>Basidiomycota</taxon>
        <taxon>Agaricomycotina</taxon>
        <taxon>Agaricomycetes</taxon>
        <taxon>Agaricomycetidae</taxon>
        <taxon>Agaricales</taxon>
        <taxon>Pleurotineae</taxon>
        <taxon>Stephanosporaceae</taxon>
        <taxon>Cristinia</taxon>
    </lineage>
</organism>
<keyword evidence="4" id="KW-1185">Reference proteome</keyword>
<protein>
    <submittedName>
        <fullName evidence="3">Metallo-hydrolase/oxidoreductase</fullName>
    </submittedName>
</protein>
<dbReference type="InterPro" id="IPR001279">
    <property type="entry name" value="Metallo-B-lactamas"/>
</dbReference>
<gene>
    <name evidence="3" type="ORF">BXZ70DRAFT_1005900</name>
</gene>
<dbReference type="GO" id="GO:0070292">
    <property type="term" value="P:N-acylphosphatidylethanolamine metabolic process"/>
    <property type="evidence" value="ECO:0007669"/>
    <property type="project" value="TreeGrafter"/>
</dbReference>
<dbReference type="OrthoDB" id="332863at2759"/>
<sequence>MSSSIPLSISAATLLIPAKNVVVSTPEGIAKAATRPAHHMNDSQTKFTNPWPSWRYPTFRLWASYFWKSATANPSVPVNIASLIPTQKPTWGVGFRREDMKATWLGHACFLVELPTPSDAARGARVIFDPVFQHRCSPVQWAGPERFTPAPCEIEEIPSVDAIVLSHNHYDHTDTHTLRSLVKKHDAHVFAPLGNRPYLLSIGIPQTHIHILDWWDNRTVSLSIPSSSSSSSDHIDTKFKLTCTPAQHTSNRGLFDRGKTLWASFALEDLNSGKKAFFGGDTGYRTIRDGEDAESVPVCPAFKEIGEKLGPFDLAMLPIGAYDPRALFSGMHAHPADSVRIFQDIKAKKGLGMHWGTWILTTEPLMEPPAELRRHCDKAGITQDEFDICGLGETRPF</sequence>
<dbReference type="GO" id="GO:0070290">
    <property type="term" value="F:N-acylphosphatidylethanolamine-specific phospholipase D activity"/>
    <property type="evidence" value="ECO:0007669"/>
    <property type="project" value="InterPro"/>
</dbReference>
<dbReference type="Gene3D" id="3.60.15.10">
    <property type="entry name" value="Ribonuclease Z/Hydroxyacylglutathione hydrolase-like"/>
    <property type="match status" value="1"/>
</dbReference>
<proteinExistence type="predicted"/>
<dbReference type="InterPro" id="IPR024884">
    <property type="entry name" value="NAPE-PLD"/>
</dbReference>
<dbReference type="PANTHER" id="PTHR15032:SF4">
    <property type="entry name" value="N-ACYL-PHOSPHATIDYLETHANOLAMINE-HYDROLYZING PHOSPHOLIPASE D"/>
    <property type="match status" value="1"/>
</dbReference>
<feature type="domain" description="Metallo-beta-lactamase" evidence="2">
    <location>
        <begin position="125"/>
        <end position="355"/>
    </location>
</feature>
<reference evidence="3" key="1">
    <citation type="journal article" date="2021" name="New Phytol.">
        <title>Evolutionary innovations through gain and loss of genes in the ectomycorrhizal Boletales.</title>
        <authorList>
            <person name="Wu G."/>
            <person name="Miyauchi S."/>
            <person name="Morin E."/>
            <person name="Kuo A."/>
            <person name="Drula E."/>
            <person name="Varga T."/>
            <person name="Kohler A."/>
            <person name="Feng B."/>
            <person name="Cao Y."/>
            <person name="Lipzen A."/>
            <person name="Daum C."/>
            <person name="Hundley H."/>
            <person name="Pangilinan J."/>
            <person name="Johnson J."/>
            <person name="Barry K."/>
            <person name="LaButti K."/>
            <person name="Ng V."/>
            <person name="Ahrendt S."/>
            <person name="Min B."/>
            <person name="Choi I.G."/>
            <person name="Park H."/>
            <person name="Plett J.M."/>
            <person name="Magnuson J."/>
            <person name="Spatafora J.W."/>
            <person name="Nagy L.G."/>
            <person name="Henrissat B."/>
            <person name="Grigoriev I.V."/>
            <person name="Yang Z.L."/>
            <person name="Xu J."/>
            <person name="Martin F.M."/>
        </authorList>
    </citation>
    <scope>NUCLEOTIDE SEQUENCE</scope>
    <source>
        <strain evidence="3">KKN 215</strain>
    </source>
</reference>
<dbReference type="PIRSF" id="PIRSF038896">
    <property type="entry name" value="NAPE-PLD"/>
    <property type="match status" value="1"/>
</dbReference>
<dbReference type="GO" id="GO:0008270">
    <property type="term" value="F:zinc ion binding"/>
    <property type="evidence" value="ECO:0007669"/>
    <property type="project" value="InterPro"/>
</dbReference>
<comment type="caution">
    <text evidence="3">The sequence shown here is derived from an EMBL/GenBank/DDBJ whole genome shotgun (WGS) entry which is preliminary data.</text>
</comment>
<dbReference type="GO" id="GO:0005737">
    <property type="term" value="C:cytoplasm"/>
    <property type="evidence" value="ECO:0007669"/>
    <property type="project" value="TreeGrafter"/>
</dbReference>
<feature type="binding site" evidence="1">
    <location>
        <position position="332"/>
    </location>
    <ligand>
        <name>an N-acyl-1,2-diacyl-sn-glycero-3-phosphoethanolamine</name>
        <dbReference type="ChEBI" id="CHEBI:62537"/>
    </ligand>
</feature>
<dbReference type="PANTHER" id="PTHR15032">
    <property type="entry name" value="N-ACYL-PHOSPHATIDYLETHANOLAMINE-HYDROLYZING PHOSPHOLIPASE D"/>
    <property type="match status" value="1"/>
</dbReference>
<accession>A0A8K0UUK8</accession>
<evidence type="ECO:0000313" key="3">
    <source>
        <dbReference type="EMBL" id="KAH8103491.1"/>
    </source>
</evidence>
<dbReference type="Proteomes" id="UP000813824">
    <property type="component" value="Unassembled WGS sequence"/>
</dbReference>
<dbReference type="InterPro" id="IPR036866">
    <property type="entry name" value="RibonucZ/Hydroxyglut_hydro"/>
</dbReference>